<feature type="region of interest" description="Disordered" evidence="9">
    <location>
        <begin position="1"/>
        <end position="68"/>
    </location>
</feature>
<evidence type="ECO:0000256" key="2">
    <source>
        <dbReference type="ARBA" id="ARBA00022723"/>
    </source>
</evidence>
<dbReference type="SMART" id="SM00906">
    <property type="entry name" value="Fungal_trans"/>
    <property type="match status" value="1"/>
</dbReference>
<dbReference type="Pfam" id="PF00172">
    <property type="entry name" value="Zn_clus"/>
    <property type="match status" value="1"/>
</dbReference>
<feature type="compositionally biased region" description="Low complexity" evidence="9">
    <location>
        <begin position="30"/>
        <end position="41"/>
    </location>
</feature>
<dbReference type="PANTHER" id="PTHR46910">
    <property type="entry name" value="TRANSCRIPTION FACTOR PDR1"/>
    <property type="match status" value="1"/>
</dbReference>
<feature type="region of interest" description="Disordered" evidence="9">
    <location>
        <begin position="1217"/>
        <end position="1255"/>
    </location>
</feature>
<dbReference type="GO" id="GO:0045944">
    <property type="term" value="P:positive regulation of transcription by RNA polymerase II"/>
    <property type="evidence" value="ECO:0000318"/>
    <property type="project" value="GO_Central"/>
</dbReference>
<dbReference type="Gene3D" id="4.10.240.10">
    <property type="entry name" value="Zn(2)-C6 fungal-type DNA-binding domain"/>
    <property type="match status" value="1"/>
</dbReference>
<dbReference type="PANTHER" id="PTHR46910:SF12">
    <property type="entry name" value="REGULATORY PROTEIN CAT8"/>
    <property type="match status" value="1"/>
</dbReference>
<organism evidence="11 12">
    <name type="scientific">Eremothecium gossypii (strain ATCC 10895 / CBS 109.51 / FGSC 9923 / NRRL Y-1056)</name>
    <name type="common">Yeast</name>
    <name type="synonym">Ashbya gossypii</name>
    <dbReference type="NCBI Taxonomy" id="284811"/>
    <lineage>
        <taxon>Eukaryota</taxon>
        <taxon>Fungi</taxon>
        <taxon>Dikarya</taxon>
        <taxon>Ascomycota</taxon>
        <taxon>Saccharomycotina</taxon>
        <taxon>Saccharomycetes</taxon>
        <taxon>Saccharomycetales</taxon>
        <taxon>Saccharomycetaceae</taxon>
        <taxon>Eremothecium</taxon>
    </lineage>
</organism>
<dbReference type="InterPro" id="IPR036864">
    <property type="entry name" value="Zn2-C6_fun-type_DNA-bd_sf"/>
</dbReference>
<feature type="compositionally biased region" description="Basic and acidic residues" evidence="9">
    <location>
        <begin position="170"/>
        <end position="179"/>
    </location>
</feature>
<sequence>MAGPRKEKDGYGPRIIRTLGSQALGGAGGSSRASSVSQSPGGPEGATGGASPAAAPQSTTGTPLSSLTPTNYRVAQACDRCRSKKTRCDGKRPQCSQCAAVGFECKISDKLSRRAFPRGYTETLEERVRELEAENRRLVALCDLKEEQLRLVSKYGCASAPATSSSSANKKGDSDHTTLEDEQILQQLSNSDGGALRVSSTNLYLLNKKTAAFPLVQPVQQNLSPTQLRSNPYTRATLSPSHVAEADHVTDLRKGLPANPVAISSSVGQVPPYPFTNLNDPTSISFEQDQAPGLPAVKALSSLASHEESSQLAALVAVSIPRTTEEILFVPQLLARIGQMHGFTSKQCLYTASVLASLKEITPRKTSSILEQLKAKNLWEIDNVDTFLLEGLQIDIRRGSSGDFNLENPNGYKLENEYHQTKDAHPELQELTPLTFQEIEELIQLFFDDWYSLIPIFDRSEFESYWVKFKDNVSTPGFFTSGDTLFDRRHKSISYKIFACLLLTVCQMGLMSKVKRERHERGDRLNNLMTYYDRAISHVIMNPYFSSSSTSIQSLQLLSLLLFYFLNVGDVSNVYELRGKVVSLTQQLRLHRCPSAVLGSDGSTVGKIQQGERRVLFWGVYYLDVFSSLQLGVPRLMKDHEIECALPVSSDDDNHVNLAGQMIALEGKMSPFSLSIIRFSKVLGNVLDSIFKRGMTESMTKQVALVHENALDNWRHALPDNLRFQLDVNGTINMEDLNQLKRDYLNKDTALKLNNAIFMALYFLAKIMIHLPVVATKPIIDKPQPVVDTNIPGSQIDRSSSSYVLLQQATNTFLNVLSSVSSLYLPLPLNITRTKTRFGLVSARGSLEYTKGGALFQDNKNLLLDLLKDLEADKKLNMPGTISWHSLKLLDMAVNLILQPPNTKPEKQEKLLQKKINYYNKLIDSHLGPTASLPTPGQTAPRKPEPAHARPIPEKEKPPSSKRHRGDDNAAASMPPLLEKKVKLEAPASNMPTPPAPISALHEDVPRVLDGHLGANSSLAVLAAKHEPEGSLHSSAVNAITEAFQLDPILQPTPFSNTDLPSFFGVDQYAAPPELQPFPAGYAAPDKVPQAAAQGPSATAGPPLSSKDSLFKVPSNGDFLKDYYSGMSSAQLNSLFTAPDRRDVRPRAPQPDRAPSDGLQQQPGYGFVVDASLGLAPLLAWSPRPADDLLLDDKGAKLASARSFTHVNKLSSIPTLMSTQPPPASAPHAKLGQPAPPDQDDGILTIPPRDQRGPRRLWNSALNQARPAAALDDSISDLFRWQNSG</sequence>
<dbReference type="FunCoup" id="Q75DZ4">
    <property type="interactions" value="267"/>
</dbReference>
<dbReference type="RefSeq" id="NP_982826.2">
    <property type="nucleotide sequence ID" value="NM_208179.2"/>
</dbReference>
<evidence type="ECO:0000256" key="6">
    <source>
        <dbReference type="ARBA" id="ARBA00023163"/>
    </source>
</evidence>
<dbReference type="GO" id="GO:0043565">
    <property type="term" value="F:sequence-specific DNA binding"/>
    <property type="evidence" value="ECO:0000318"/>
    <property type="project" value="GO_Central"/>
</dbReference>
<dbReference type="KEGG" id="ago:AGOS_ABL121C"/>
<keyword evidence="7" id="KW-0539">Nucleus</keyword>
<feature type="region of interest" description="Disordered" evidence="9">
    <location>
        <begin position="1077"/>
        <end position="1109"/>
    </location>
</feature>
<dbReference type="Pfam" id="PF04082">
    <property type="entry name" value="Fungal_trans"/>
    <property type="match status" value="1"/>
</dbReference>
<dbReference type="EMBL" id="AE016815">
    <property type="protein sequence ID" value="AAS50650.2"/>
    <property type="molecule type" value="Genomic_DNA"/>
</dbReference>
<feature type="region of interest" description="Disordered" evidence="9">
    <location>
        <begin position="927"/>
        <end position="974"/>
    </location>
</feature>
<dbReference type="SUPFAM" id="SSF57701">
    <property type="entry name" value="Zn2/Cys6 DNA-binding domain"/>
    <property type="match status" value="1"/>
</dbReference>
<dbReference type="OMA" id="DCWRREL"/>
<evidence type="ECO:0000313" key="12">
    <source>
        <dbReference type="Proteomes" id="UP000000591"/>
    </source>
</evidence>
<dbReference type="CDD" id="cd00067">
    <property type="entry name" value="GAL4"/>
    <property type="match status" value="1"/>
</dbReference>
<feature type="compositionally biased region" description="Basic and acidic residues" evidence="9">
    <location>
        <begin position="942"/>
        <end position="959"/>
    </location>
</feature>
<evidence type="ECO:0000256" key="3">
    <source>
        <dbReference type="ARBA" id="ARBA00022833"/>
    </source>
</evidence>
<dbReference type="InterPro" id="IPR001138">
    <property type="entry name" value="Zn2Cys6_DnaBD"/>
</dbReference>
<dbReference type="OrthoDB" id="1924787at2759"/>
<dbReference type="InterPro" id="IPR050987">
    <property type="entry name" value="AtrR-like"/>
</dbReference>
<dbReference type="Proteomes" id="UP000000591">
    <property type="component" value="Chromosome II"/>
</dbReference>
<dbReference type="InterPro" id="IPR007219">
    <property type="entry name" value="XnlR_reg_dom"/>
</dbReference>
<dbReference type="CDD" id="cd12148">
    <property type="entry name" value="fungal_TF_MHR"/>
    <property type="match status" value="1"/>
</dbReference>
<feature type="compositionally biased region" description="Low complexity" evidence="9">
    <location>
        <begin position="159"/>
        <end position="168"/>
    </location>
</feature>
<evidence type="ECO:0000259" key="10">
    <source>
        <dbReference type="PROSITE" id="PS50048"/>
    </source>
</evidence>
<feature type="coiled-coil region" evidence="8">
    <location>
        <begin position="121"/>
        <end position="148"/>
    </location>
</feature>
<feature type="compositionally biased region" description="Basic and acidic residues" evidence="9">
    <location>
        <begin position="1"/>
        <end position="11"/>
    </location>
</feature>
<evidence type="ECO:0000313" key="11">
    <source>
        <dbReference type="EMBL" id="AAS50650.2"/>
    </source>
</evidence>
<feature type="region of interest" description="Disordered" evidence="9">
    <location>
        <begin position="159"/>
        <end position="179"/>
    </location>
</feature>
<dbReference type="GO" id="GO:0008270">
    <property type="term" value="F:zinc ion binding"/>
    <property type="evidence" value="ECO:0007669"/>
    <property type="project" value="InterPro"/>
</dbReference>
<evidence type="ECO:0000256" key="4">
    <source>
        <dbReference type="ARBA" id="ARBA00023015"/>
    </source>
</evidence>
<accession>Q75DZ4</accession>
<dbReference type="GO" id="GO:2000876">
    <property type="term" value="P:positive regulation of glyoxylate cycle"/>
    <property type="evidence" value="ECO:0007669"/>
    <property type="project" value="EnsemblFungi"/>
</dbReference>
<name>Q75DZ4_EREGS</name>
<dbReference type="InParanoid" id="Q75DZ4"/>
<dbReference type="FunFam" id="4.10.240.10:FF:000007">
    <property type="entry name" value="C6 transcription factor FacB"/>
    <property type="match status" value="1"/>
</dbReference>
<dbReference type="PROSITE" id="PS50048">
    <property type="entry name" value="ZN2_CY6_FUNGAL_2"/>
    <property type="match status" value="1"/>
</dbReference>
<feature type="domain" description="Zn(2)-C6 fungal-type" evidence="10">
    <location>
        <begin position="77"/>
        <end position="107"/>
    </location>
</feature>
<keyword evidence="3" id="KW-0862">Zinc</keyword>
<dbReference type="SMART" id="SM00066">
    <property type="entry name" value="GAL4"/>
    <property type="match status" value="1"/>
</dbReference>
<dbReference type="PROSITE" id="PS00463">
    <property type="entry name" value="ZN2_CY6_FUNGAL_1"/>
    <property type="match status" value="1"/>
</dbReference>
<dbReference type="GO" id="GO:0006351">
    <property type="term" value="P:DNA-templated transcription"/>
    <property type="evidence" value="ECO:0007669"/>
    <property type="project" value="InterPro"/>
</dbReference>
<dbReference type="CDD" id="cd15485">
    <property type="entry name" value="ZIP_Cat8"/>
    <property type="match status" value="1"/>
</dbReference>
<keyword evidence="5" id="KW-0238">DNA-binding</keyword>
<dbReference type="GeneID" id="4618906"/>
<keyword evidence="6" id="KW-0804">Transcription</keyword>
<keyword evidence="8" id="KW-0175">Coiled coil</keyword>
<dbReference type="GO" id="GO:0045722">
    <property type="term" value="P:positive regulation of gluconeogenesis"/>
    <property type="evidence" value="ECO:0007669"/>
    <property type="project" value="EnsemblFungi"/>
</dbReference>
<reference evidence="12" key="2">
    <citation type="journal article" date="2013" name="G3 (Bethesda)">
        <title>Genomes of Ashbya fungi isolated from insects reveal four mating-type loci, numerous translocations, lack of transposons, and distinct gene duplications.</title>
        <authorList>
            <person name="Dietrich F.S."/>
            <person name="Voegeli S."/>
            <person name="Kuo S."/>
            <person name="Philippsen P."/>
        </authorList>
    </citation>
    <scope>GENOME REANNOTATION</scope>
    <source>
        <strain evidence="12">ATCC 10895 / CBS 109.51 / FGSC 9923 / NRRL Y-1056</strain>
    </source>
</reference>
<protein>
    <submittedName>
        <fullName evidence="11">ABL121Cp</fullName>
    </submittedName>
</protein>
<dbReference type="GO" id="GO:0000981">
    <property type="term" value="F:DNA-binding transcription factor activity, RNA polymerase II-specific"/>
    <property type="evidence" value="ECO:0000318"/>
    <property type="project" value="GO_Central"/>
</dbReference>
<feature type="compositionally biased region" description="Low complexity" evidence="9">
    <location>
        <begin position="49"/>
        <end position="68"/>
    </location>
</feature>
<dbReference type="GO" id="GO:0000978">
    <property type="term" value="F:RNA polymerase II cis-regulatory region sequence-specific DNA binding"/>
    <property type="evidence" value="ECO:0007669"/>
    <property type="project" value="EnsemblFungi"/>
</dbReference>
<evidence type="ECO:0000256" key="8">
    <source>
        <dbReference type="SAM" id="Coils"/>
    </source>
</evidence>
<dbReference type="HOGENOM" id="CLU_004300_1_0_1"/>
<feature type="region of interest" description="Disordered" evidence="9">
    <location>
        <begin position="1136"/>
        <end position="1163"/>
    </location>
</feature>
<evidence type="ECO:0000256" key="9">
    <source>
        <dbReference type="SAM" id="MobiDB-lite"/>
    </source>
</evidence>
<comment type="subcellular location">
    <subcellularLocation>
        <location evidence="1">Nucleus</location>
    </subcellularLocation>
</comment>
<dbReference type="GO" id="GO:0001228">
    <property type="term" value="F:DNA-binding transcription activator activity, RNA polymerase II-specific"/>
    <property type="evidence" value="ECO:0007669"/>
    <property type="project" value="EnsemblFungi"/>
</dbReference>
<evidence type="ECO:0000256" key="7">
    <source>
        <dbReference type="ARBA" id="ARBA00023242"/>
    </source>
</evidence>
<keyword evidence="12" id="KW-1185">Reference proteome</keyword>
<dbReference type="GO" id="GO:0005634">
    <property type="term" value="C:nucleus"/>
    <property type="evidence" value="ECO:0000318"/>
    <property type="project" value="GO_Central"/>
</dbReference>
<gene>
    <name evidence="11" type="ORF">AGOS_ABL121C</name>
</gene>
<proteinExistence type="predicted"/>
<reference evidence="11 12" key="1">
    <citation type="journal article" date="2004" name="Science">
        <title>The Ashbya gossypii genome as a tool for mapping the ancient Saccharomyces cerevisiae genome.</title>
        <authorList>
            <person name="Dietrich F.S."/>
            <person name="Voegeli S."/>
            <person name="Brachat S."/>
            <person name="Lerch A."/>
            <person name="Gates K."/>
            <person name="Steiner S."/>
            <person name="Mohr C."/>
            <person name="Pohlmann R."/>
            <person name="Luedi P."/>
            <person name="Choi S."/>
            <person name="Wing R.A."/>
            <person name="Flavier A."/>
            <person name="Gaffney T.D."/>
            <person name="Philippsen P."/>
        </authorList>
    </citation>
    <scope>NUCLEOTIDE SEQUENCE [LARGE SCALE GENOMIC DNA]</scope>
    <source>
        <strain evidence="12">ATCC 10895 / CBS 109.51 / FGSC 9923 / NRRL Y-1056</strain>
    </source>
</reference>
<keyword evidence="2" id="KW-0479">Metal-binding</keyword>
<dbReference type="eggNOG" id="ENOG502QTKQ">
    <property type="taxonomic scope" value="Eukaryota"/>
</dbReference>
<evidence type="ECO:0000256" key="5">
    <source>
        <dbReference type="ARBA" id="ARBA00023125"/>
    </source>
</evidence>
<evidence type="ECO:0000256" key="1">
    <source>
        <dbReference type="ARBA" id="ARBA00004123"/>
    </source>
</evidence>
<keyword evidence="4" id="KW-0805">Transcription regulation</keyword>